<proteinExistence type="predicted"/>
<evidence type="ECO:0000313" key="1">
    <source>
        <dbReference type="EMBL" id="MDR7666365.1"/>
    </source>
</evidence>
<dbReference type="EMBL" id="JAVKPK010000047">
    <property type="protein sequence ID" value="MDR7666365.1"/>
    <property type="molecule type" value="Genomic_DNA"/>
</dbReference>
<name>A0ABU2D2Z3_9EURY</name>
<organism evidence="1 2">
    <name type="scientific">Methanosarcina baikalica</name>
    <dbReference type="NCBI Taxonomy" id="3073890"/>
    <lineage>
        <taxon>Archaea</taxon>
        <taxon>Methanobacteriati</taxon>
        <taxon>Methanobacteriota</taxon>
        <taxon>Stenosarchaea group</taxon>
        <taxon>Methanomicrobia</taxon>
        <taxon>Methanosarcinales</taxon>
        <taxon>Methanosarcinaceae</taxon>
        <taxon>Methanosarcina</taxon>
    </lineage>
</organism>
<accession>A0ABU2D2Z3</accession>
<sequence>MSAERALCRVFEVLKVGKPNMSEFDNRLKYQKIIYLLQSFTGLSLGYGFKWYLKGPYSSPLAHSLYFIEGNPSIYTEGQDIVFKQNDEVIRKLQNF</sequence>
<dbReference type="RefSeq" id="WP_310576393.1">
    <property type="nucleotide sequence ID" value="NZ_JAVKPK010000047.1"/>
</dbReference>
<evidence type="ECO:0000313" key="2">
    <source>
        <dbReference type="Proteomes" id="UP001246244"/>
    </source>
</evidence>
<gene>
    <name evidence="1" type="ORF">RG963_11345</name>
</gene>
<dbReference type="Proteomes" id="UP001246244">
    <property type="component" value="Unassembled WGS sequence"/>
</dbReference>
<keyword evidence="2" id="KW-1185">Reference proteome</keyword>
<comment type="caution">
    <text evidence="1">The sequence shown here is derived from an EMBL/GenBank/DDBJ whole genome shotgun (WGS) entry which is preliminary data.</text>
</comment>
<protein>
    <submittedName>
        <fullName evidence="1">Uncharacterized protein</fullName>
    </submittedName>
</protein>
<reference evidence="2" key="1">
    <citation type="submission" date="2023-07" db="EMBL/GenBank/DDBJ databases">
        <title>Whole-genome sequencing of a new Methanosarcina sp. Z-7115.</title>
        <authorList>
            <person name="Zhilina T.N."/>
            <person name="Merkel A.Y."/>
        </authorList>
    </citation>
    <scope>NUCLEOTIDE SEQUENCE [LARGE SCALE GENOMIC DNA]</scope>
    <source>
        <strain evidence="2">Z-7115</strain>
    </source>
</reference>
<feature type="non-terminal residue" evidence="1">
    <location>
        <position position="96"/>
    </location>
</feature>